<dbReference type="STRING" id="1920490.GCA_001895925_00448"/>
<dbReference type="RefSeq" id="WP_073072816.1">
    <property type="nucleotide sequence ID" value="NZ_MPPI01000019.1"/>
</dbReference>
<feature type="region of interest" description="Disordered" evidence="1">
    <location>
        <begin position="320"/>
        <end position="359"/>
    </location>
</feature>
<evidence type="ECO:0000313" key="2">
    <source>
        <dbReference type="EMBL" id="PSB17120.1"/>
    </source>
</evidence>
<dbReference type="AlphaFoldDB" id="A0A2T1D9E4"/>
<organism evidence="2 3">
    <name type="scientific">Phormidesmis priestleyi ULC007</name>
    <dbReference type="NCBI Taxonomy" id="1920490"/>
    <lineage>
        <taxon>Bacteria</taxon>
        <taxon>Bacillati</taxon>
        <taxon>Cyanobacteriota</taxon>
        <taxon>Cyanophyceae</taxon>
        <taxon>Leptolyngbyales</taxon>
        <taxon>Leptolyngbyaceae</taxon>
        <taxon>Phormidesmis</taxon>
    </lineage>
</organism>
<sequence length="741" mass="82502">MLYLDSPIGLIKGLVIYRDHQDQSLFYYVSERPRLARNDGVPEFVYLKYKRDITDNPNFDPETKESLGGGFLAFTVDLGVDEDQLNEVKQELSRFADGDVKLAPVQFRKGSVRLSISKDAADAPNAAADEPKGFKFFEEVYGTTKPSLIGDNRATFSVVLGQEAATLFEEALKAGISPIGVIYDLEYLGLRPAFNVRITAEYKRIYDHLEISLAARGQIQVVSLAAEIDIAFQKLRDDGAVKVEVINFTDDADIKKQADEAFNWFKTELLKDFFKTALQPPSFMTQSSGGGLLGQLQGFLGQLGQTQTGSCQPVMGTPTTQPSNAAPGATTMQEGAQSTFAGTNPGTTGGTGGANRGGANSLSPFQVGFSLKYCHQEELKTRTFEYAMQAAVARQAAPQGLFSTIVEGLNLDRAIKEINLDDDFFKRLVATVSIGGDLNASGINAIAVNLEYPDKRKPNQDPMHVDGVVFRPDNLTPKTFTTWLNDKKSLDYRYQLDIHFKPDAPWVGKEAHYQSDWISTRSRQLTIDPLSEIGLFDLEIAFGELDSGQISQAQLELIYDDAANDFKTVKTFILKPGDASKHWKLRLSDPNLRTYQYRVTYFLQDNLQVTTDWQTSQDPVLVVNEPFRGKLNTRFVPLLDPNNLVEAVVELTYHEPTTGYTRRFRELFSPDTPDTMKRRSLDIPTLAENPENYTYEVTVVRLDRSVYQSEPIVTDNPVVLISDGAGTTHRIKVKLLGQDMT</sequence>
<dbReference type="EMBL" id="PVWG01000032">
    <property type="protein sequence ID" value="PSB17120.1"/>
    <property type="molecule type" value="Genomic_DNA"/>
</dbReference>
<reference evidence="2 3" key="1">
    <citation type="submission" date="2018-02" db="EMBL/GenBank/DDBJ databases">
        <authorList>
            <person name="Cohen D.B."/>
            <person name="Kent A.D."/>
        </authorList>
    </citation>
    <scope>NUCLEOTIDE SEQUENCE [LARGE SCALE GENOMIC DNA]</scope>
    <source>
        <strain evidence="2 3">ULC007</strain>
    </source>
</reference>
<keyword evidence="3" id="KW-1185">Reference proteome</keyword>
<comment type="caution">
    <text evidence="2">The sequence shown here is derived from an EMBL/GenBank/DDBJ whole genome shotgun (WGS) entry which is preliminary data.</text>
</comment>
<gene>
    <name evidence="2" type="ORF">C7B65_19615</name>
</gene>
<dbReference type="OrthoDB" id="8476822at2"/>
<accession>A0A2T1D9E4</accession>
<reference evidence="2 3" key="2">
    <citation type="submission" date="2018-03" db="EMBL/GenBank/DDBJ databases">
        <title>The ancient ancestry and fast evolution of plastids.</title>
        <authorList>
            <person name="Moore K.R."/>
            <person name="Magnabosco C."/>
            <person name="Momper L."/>
            <person name="Gold D.A."/>
            <person name="Bosak T."/>
            <person name="Fournier G.P."/>
        </authorList>
    </citation>
    <scope>NUCLEOTIDE SEQUENCE [LARGE SCALE GENOMIC DNA]</scope>
    <source>
        <strain evidence="2 3">ULC007</strain>
    </source>
</reference>
<feature type="compositionally biased region" description="Polar residues" evidence="1">
    <location>
        <begin position="320"/>
        <end position="340"/>
    </location>
</feature>
<evidence type="ECO:0000256" key="1">
    <source>
        <dbReference type="SAM" id="MobiDB-lite"/>
    </source>
</evidence>
<dbReference type="Proteomes" id="UP000238634">
    <property type="component" value="Unassembled WGS sequence"/>
</dbReference>
<evidence type="ECO:0000313" key="3">
    <source>
        <dbReference type="Proteomes" id="UP000238634"/>
    </source>
</evidence>
<protein>
    <submittedName>
        <fullName evidence="2">Uncharacterized protein</fullName>
    </submittedName>
</protein>
<proteinExistence type="predicted"/>
<feature type="compositionally biased region" description="Gly residues" evidence="1">
    <location>
        <begin position="347"/>
        <end position="356"/>
    </location>
</feature>
<name>A0A2T1D9E4_9CYAN</name>